<accession>A0A1M5K5Q0</accession>
<keyword evidence="3" id="KW-0413">Isomerase</keyword>
<dbReference type="AlphaFoldDB" id="A0A1M5K5Q0"/>
<dbReference type="SUPFAM" id="SSF51658">
    <property type="entry name" value="Xylose isomerase-like"/>
    <property type="match status" value="1"/>
</dbReference>
<evidence type="ECO:0000313" key="4">
    <source>
        <dbReference type="Proteomes" id="UP000184212"/>
    </source>
</evidence>
<feature type="compositionally biased region" description="Pro residues" evidence="1">
    <location>
        <begin position="108"/>
        <end position="117"/>
    </location>
</feature>
<evidence type="ECO:0000256" key="1">
    <source>
        <dbReference type="SAM" id="MobiDB-lite"/>
    </source>
</evidence>
<dbReference type="GO" id="GO:0016853">
    <property type="term" value="F:isomerase activity"/>
    <property type="evidence" value="ECO:0007669"/>
    <property type="project" value="UniProtKB-KW"/>
</dbReference>
<dbReference type="Pfam" id="PF01261">
    <property type="entry name" value="AP_endonuc_2"/>
    <property type="match status" value="1"/>
</dbReference>
<dbReference type="PANTHER" id="PTHR12110">
    <property type="entry name" value="HYDROXYPYRUVATE ISOMERASE"/>
    <property type="match status" value="1"/>
</dbReference>
<name>A0A1M5K5Q0_9BACT</name>
<protein>
    <submittedName>
        <fullName evidence="3">Sugar phosphate isomerase/epimerase</fullName>
    </submittedName>
</protein>
<dbReference type="Proteomes" id="UP000184212">
    <property type="component" value="Unassembled WGS sequence"/>
</dbReference>
<evidence type="ECO:0000313" key="3">
    <source>
        <dbReference type="EMBL" id="SHG47900.1"/>
    </source>
</evidence>
<keyword evidence="4" id="KW-1185">Reference proteome</keyword>
<gene>
    <name evidence="3" type="ORF">SAMN04488109_0450</name>
</gene>
<sequence length="342" mass="37108">MKTNSPDQKSSITRKDFIVKSALAVTGVVVGSQRVFGAPAILKNLGKPNSKFNGVQLGVITYSFRSLPTSAEQVLKYCVDANVSAIELMGTTAEAFAGAPNASTEPMQPFPPGPRPEPTAEQKAERAAKAAELAKWRGGASLDKFKQLRKMYNDAGVSIYAWKPSALDVKNSDAEIDYAFRVAKELGASHMTVELPTDPEQSKRLGTFAQKYKIGIGYHGHLQQTFTAWDVALSQSPYNGLNCDIGHYVAAGLDPIPLLEAKHDRIYSTHLKDRKSKANGGANMPWGQGDTPLVAALQLMRNNHYTFPGTIEMEYDVPAGSDAVKEVAKCVEYAKNALEKKS</sequence>
<evidence type="ECO:0000259" key="2">
    <source>
        <dbReference type="Pfam" id="PF01261"/>
    </source>
</evidence>
<dbReference type="InterPro" id="IPR050312">
    <property type="entry name" value="IolE/XylAMocC-like"/>
</dbReference>
<dbReference type="PANTHER" id="PTHR12110:SF41">
    <property type="entry name" value="INOSOSE DEHYDRATASE"/>
    <property type="match status" value="1"/>
</dbReference>
<dbReference type="EMBL" id="FQWQ01000001">
    <property type="protein sequence ID" value="SHG47900.1"/>
    <property type="molecule type" value="Genomic_DNA"/>
</dbReference>
<reference evidence="3 4" key="1">
    <citation type="submission" date="2016-11" db="EMBL/GenBank/DDBJ databases">
        <authorList>
            <person name="Jaros S."/>
            <person name="Januszkiewicz K."/>
            <person name="Wedrychowicz H."/>
        </authorList>
    </citation>
    <scope>NUCLEOTIDE SEQUENCE [LARGE SCALE GENOMIC DNA]</scope>
    <source>
        <strain evidence="3 4">DSM 24574</strain>
    </source>
</reference>
<dbReference type="InterPro" id="IPR036237">
    <property type="entry name" value="Xyl_isomerase-like_sf"/>
</dbReference>
<dbReference type="InterPro" id="IPR013022">
    <property type="entry name" value="Xyl_isomerase-like_TIM-brl"/>
</dbReference>
<organism evidence="3 4">
    <name type="scientific">Chryseolinea serpens</name>
    <dbReference type="NCBI Taxonomy" id="947013"/>
    <lineage>
        <taxon>Bacteria</taxon>
        <taxon>Pseudomonadati</taxon>
        <taxon>Bacteroidota</taxon>
        <taxon>Cytophagia</taxon>
        <taxon>Cytophagales</taxon>
        <taxon>Fulvivirgaceae</taxon>
        <taxon>Chryseolinea</taxon>
    </lineage>
</organism>
<dbReference type="STRING" id="947013.SAMN04488109_0450"/>
<dbReference type="OrthoDB" id="263912at2"/>
<dbReference type="Gene3D" id="3.20.20.150">
    <property type="entry name" value="Divalent-metal-dependent TIM barrel enzymes"/>
    <property type="match status" value="1"/>
</dbReference>
<proteinExistence type="predicted"/>
<dbReference type="RefSeq" id="WP_073130672.1">
    <property type="nucleotide sequence ID" value="NZ_FQWQ01000001.1"/>
</dbReference>
<feature type="region of interest" description="Disordered" evidence="1">
    <location>
        <begin position="99"/>
        <end position="121"/>
    </location>
</feature>
<feature type="domain" description="Xylose isomerase-like TIM barrel" evidence="2">
    <location>
        <begin position="179"/>
        <end position="326"/>
    </location>
</feature>